<reference evidence="1 2" key="1">
    <citation type="submission" date="2023-06" db="EMBL/GenBank/DDBJ databases">
        <title>Roseiconus lacunae JC819 isolated from Gulf of Mannar region, Tamil Nadu.</title>
        <authorList>
            <person name="Pk S."/>
            <person name="Ch S."/>
            <person name="Ch V.R."/>
        </authorList>
    </citation>
    <scope>NUCLEOTIDE SEQUENCE [LARGE SCALE GENOMIC DNA]</scope>
    <source>
        <strain evidence="1 2">JC819</strain>
    </source>
</reference>
<protein>
    <recommendedName>
        <fullName evidence="3">LexA repressor DNA-binding domain-containing protein</fullName>
    </recommendedName>
</protein>
<organism evidence="1 2">
    <name type="scientific">Roseiconus lacunae</name>
    <dbReference type="NCBI Taxonomy" id="2605694"/>
    <lineage>
        <taxon>Bacteria</taxon>
        <taxon>Pseudomonadati</taxon>
        <taxon>Planctomycetota</taxon>
        <taxon>Planctomycetia</taxon>
        <taxon>Pirellulales</taxon>
        <taxon>Pirellulaceae</taxon>
        <taxon>Roseiconus</taxon>
    </lineage>
</organism>
<proteinExistence type="predicted"/>
<evidence type="ECO:0000313" key="1">
    <source>
        <dbReference type="EMBL" id="MDM4018968.1"/>
    </source>
</evidence>
<evidence type="ECO:0008006" key="3">
    <source>
        <dbReference type="Google" id="ProtNLM"/>
    </source>
</evidence>
<name>A0ABT7PRK6_9BACT</name>
<sequence>MKTFKKPVKKLIPPAKTGVKKKVYPNELAWLHKCATIHKGAAPLAIDLAIQAREQRSRHLYIVYNKFRPYGMSENTVRDHLERLHQANLLTKTPGERGCVRIALPEHFERPETGKSTKLARKA</sequence>
<dbReference type="Proteomes" id="UP001239462">
    <property type="component" value="Unassembled WGS sequence"/>
</dbReference>
<dbReference type="RefSeq" id="WP_289166986.1">
    <property type="nucleotide sequence ID" value="NZ_JASZZN010000029.1"/>
</dbReference>
<evidence type="ECO:0000313" key="2">
    <source>
        <dbReference type="Proteomes" id="UP001239462"/>
    </source>
</evidence>
<accession>A0ABT7PRK6</accession>
<keyword evidence="2" id="KW-1185">Reference proteome</keyword>
<dbReference type="EMBL" id="JASZZN010000029">
    <property type="protein sequence ID" value="MDM4018968.1"/>
    <property type="molecule type" value="Genomic_DNA"/>
</dbReference>
<gene>
    <name evidence="1" type="ORF">QTN89_26175</name>
</gene>
<comment type="caution">
    <text evidence="1">The sequence shown here is derived from an EMBL/GenBank/DDBJ whole genome shotgun (WGS) entry which is preliminary data.</text>
</comment>